<evidence type="ECO:0000313" key="1">
    <source>
        <dbReference type="EMBL" id="OKP15138.1"/>
    </source>
</evidence>
<dbReference type="Proteomes" id="UP000186955">
    <property type="component" value="Unassembled WGS sequence"/>
</dbReference>
<comment type="caution">
    <text evidence="1">The sequence shown here is derived from an EMBL/GenBank/DDBJ whole genome shotgun (WGS) entry which is preliminary data.</text>
</comment>
<accession>A0A1Q5URN0</accession>
<sequence>MSPDLSKLSWYVHRSYGLAGPPSTSPNLRAMAHHRKLARSARTDVHPRAAGQLGRCKLVEHLKASSAMPPARLFFRQAEEEIKSYNNKENV</sequence>
<dbReference type="EMBL" id="MNBE01000023">
    <property type="protein sequence ID" value="OKP15138.1"/>
    <property type="molecule type" value="Genomic_DNA"/>
</dbReference>
<dbReference type="AlphaFoldDB" id="A0A1Q5URN0"/>
<protein>
    <submittedName>
        <fullName evidence="1">Uncharacterized protein</fullName>
    </submittedName>
</protein>
<keyword evidence="2" id="KW-1185">Reference proteome</keyword>
<reference evidence="1 2" key="1">
    <citation type="submission" date="2016-10" db="EMBL/GenBank/DDBJ databases">
        <title>Genome sequence of the ascomycete fungus Penicillium subrubescens.</title>
        <authorList>
            <person name="De Vries R.P."/>
            <person name="Peng M."/>
            <person name="Dilokpimol A."/>
            <person name="Hilden K."/>
            <person name="Makela M.R."/>
            <person name="Grigoriev I."/>
            <person name="Riley R."/>
            <person name="Granchi Z."/>
        </authorList>
    </citation>
    <scope>NUCLEOTIDE SEQUENCE [LARGE SCALE GENOMIC DNA]</scope>
    <source>
        <strain evidence="1 2">CBS 132785</strain>
    </source>
</reference>
<name>A0A1Q5URN0_9EURO</name>
<evidence type="ECO:0000313" key="2">
    <source>
        <dbReference type="Proteomes" id="UP000186955"/>
    </source>
</evidence>
<gene>
    <name evidence="1" type="ORF">PENSUB_2180</name>
</gene>
<organism evidence="1 2">
    <name type="scientific">Penicillium subrubescens</name>
    <dbReference type="NCBI Taxonomy" id="1316194"/>
    <lineage>
        <taxon>Eukaryota</taxon>
        <taxon>Fungi</taxon>
        <taxon>Dikarya</taxon>
        <taxon>Ascomycota</taxon>
        <taxon>Pezizomycotina</taxon>
        <taxon>Eurotiomycetes</taxon>
        <taxon>Eurotiomycetidae</taxon>
        <taxon>Eurotiales</taxon>
        <taxon>Aspergillaceae</taxon>
        <taxon>Penicillium</taxon>
    </lineage>
</organism>
<proteinExistence type="predicted"/>